<keyword evidence="2" id="KW-1185">Reference proteome</keyword>
<dbReference type="Proteomes" id="UP000186922">
    <property type="component" value="Unassembled WGS sequence"/>
</dbReference>
<reference evidence="1 2" key="1">
    <citation type="journal article" date="2016" name="Nat. Commun.">
        <title>Extremotolerant tardigrade genome and improved radiotolerance of human cultured cells by tardigrade-unique protein.</title>
        <authorList>
            <person name="Hashimoto T."/>
            <person name="Horikawa D.D."/>
            <person name="Saito Y."/>
            <person name="Kuwahara H."/>
            <person name="Kozuka-Hata H."/>
            <person name="Shin-I T."/>
            <person name="Minakuchi Y."/>
            <person name="Ohishi K."/>
            <person name="Motoyama A."/>
            <person name="Aizu T."/>
            <person name="Enomoto A."/>
            <person name="Kondo K."/>
            <person name="Tanaka S."/>
            <person name="Hara Y."/>
            <person name="Koshikawa S."/>
            <person name="Sagara H."/>
            <person name="Miura T."/>
            <person name="Yokobori S."/>
            <person name="Miyagawa K."/>
            <person name="Suzuki Y."/>
            <person name="Kubo T."/>
            <person name="Oyama M."/>
            <person name="Kohara Y."/>
            <person name="Fujiyama A."/>
            <person name="Arakawa K."/>
            <person name="Katayama T."/>
            <person name="Toyoda A."/>
            <person name="Kunieda T."/>
        </authorList>
    </citation>
    <scope>NUCLEOTIDE SEQUENCE [LARGE SCALE GENOMIC DNA]</scope>
    <source>
        <strain evidence="1 2">YOKOZUNA-1</strain>
    </source>
</reference>
<accession>A0A1D1W7R1</accession>
<evidence type="ECO:0000313" key="1">
    <source>
        <dbReference type="EMBL" id="GAV09430.1"/>
    </source>
</evidence>
<evidence type="ECO:0000313" key="2">
    <source>
        <dbReference type="Proteomes" id="UP000186922"/>
    </source>
</evidence>
<protein>
    <submittedName>
        <fullName evidence="1">Uncharacterized protein</fullName>
    </submittedName>
</protein>
<comment type="caution">
    <text evidence="1">The sequence shown here is derived from an EMBL/GenBank/DDBJ whole genome shotgun (WGS) entry which is preliminary data.</text>
</comment>
<sequence>MTCNGFHYGKAFRSMEDGGAALVPAPIHQRPLMTSCTWEVVPGKCKEAKGVTRSAWPSLNASNRSVLINYTVIAMLPWPGSLRPLWHKSCFTANFCTMLLFPRTFLAGDGAPSPPSHYSM</sequence>
<proteinExistence type="predicted"/>
<name>A0A1D1W7R1_RAMVA</name>
<organism evidence="1 2">
    <name type="scientific">Ramazzottius varieornatus</name>
    <name type="common">Water bear</name>
    <name type="synonym">Tardigrade</name>
    <dbReference type="NCBI Taxonomy" id="947166"/>
    <lineage>
        <taxon>Eukaryota</taxon>
        <taxon>Metazoa</taxon>
        <taxon>Ecdysozoa</taxon>
        <taxon>Tardigrada</taxon>
        <taxon>Eutardigrada</taxon>
        <taxon>Parachela</taxon>
        <taxon>Hypsibioidea</taxon>
        <taxon>Ramazzottiidae</taxon>
        <taxon>Ramazzottius</taxon>
    </lineage>
</organism>
<gene>
    <name evidence="1" type="primary">RvY_18976-1</name>
    <name evidence="1" type="synonym">RvY_18976.1</name>
    <name evidence="1" type="ORF">RvY_18976</name>
</gene>
<dbReference type="EMBL" id="BDGG01000022">
    <property type="protein sequence ID" value="GAV09430.1"/>
    <property type="molecule type" value="Genomic_DNA"/>
</dbReference>
<dbReference type="AlphaFoldDB" id="A0A1D1W7R1"/>